<dbReference type="PANTHER" id="PTHR21027:SF1">
    <property type="entry name" value="TRNA-SPLICING ENDONUCLEASE SUBUNIT SEN54"/>
    <property type="match status" value="1"/>
</dbReference>
<sequence>MQEGEETRALGPGGSRGPEGARTAGEARKLRGPGGRRHVVLPMESEVPCSAGPRPLSAEELLAARTRDHKIPQRSHGQKDFIPDGSEEQEERLRQGREAHWRLLEEERVARLGSLVKAEWKPQEGLVELKSPAGKFWQTMGFAENGKQYLLPEEALYLLECGSVHLFYKDLPMSIQEAYENLVSQKLVSLLKYQVYSHLKRLGYIVLRFHPSIIPTPYERQMNLDSHCQSKERSHHKRKRSSSPRLQDKTSKASEESQECKESAKRARRHHEDSGPPSSDSALREGMEVSDAKEALVEPVPSSSVSRKDDSPTGTQDEKERSSKTSSRWDFTTIVFPNMGADCLQLILPEPDKRLLPENITAREFDATRWQRKINLKHEKLTRKEREQLKWASRYKSSINKDKEVRRCSTWQEYKALLEGRRLRKARACPAHLWGQEVTPLVKPEQGLSTADVLQQISVFQPSHILDEASRLQNSCTDLKIDFDVYKADAASSFKKNDPGRPCVRMCVRRFDEQIPSLRAVKQLTYQSGDVPVVFALVDNGDIAFYSFKELKLPTDVYP</sequence>
<feature type="domain" description="tRNA-splicing endonuclease subunit Sen54 N-terminal" evidence="4">
    <location>
        <begin position="102"/>
        <end position="168"/>
    </location>
</feature>
<feature type="compositionally biased region" description="Basic residues" evidence="3">
    <location>
        <begin position="30"/>
        <end position="39"/>
    </location>
</feature>
<evidence type="ECO:0000313" key="6">
    <source>
        <dbReference type="Proteomes" id="UP000694545"/>
    </source>
</evidence>
<dbReference type="OMA" id="AMVLQHI"/>
<dbReference type="InterPro" id="IPR024337">
    <property type="entry name" value="tRNA_splic_suSen54"/>
</dbReference>
<evidence type="ECO:0000313" key="5">
    <source>
        <dbReference type="Ensembl" id="ENSVKKP00000022408.1"/>
    </source>
</evidence>
<feature type="compositionally biased region" description="Basic and acidic residues" evidence="3">
    <location>
        <begin position="246"/>
        <end position="274"/>
    </location>
</feature>
<name>A0A8D2Q649_VARKO</name>
<feature type="compositionally biased region" description="Basic residues" evidence="3">
    <location>
        <begin position="233"/>
        <end position="242"/>
    </location>
</feature>
<reference evidence="5" key="2">
    <citation type="submission" date="2025-09" db="UniProtKB">
        <authorList>
            <consortium name="Ensembl"/>
        </authorList>
    </citation>
    <scope>IDENTIFICATION</scope>
</reference>
<evidence type="ECO:0000256" key="3">
    <source>
        <dbReference type="SAM" id="MobiDB-lite"/>
    </source>
</evidence>
<dbReference type="PANTHER" id="PTHR21027">
    <property type="entry name" value="TRNA-SPLICING ENDONUCLEASE SUBUNIT SEN54"/>
    <property type="match status" value="1"/>
</dbReference>
<dbReference type="Proteomes" id="UP000694545">
    <property type="component" value="Unplaced"/>
</dbReference>
<feature type="region of interest" description="Disordered" evidence="3">
    <location>
        <begin position="225"/>
        <end position="326"/>
    </location>
</feature>
<feature type="compositionally biased region" description="Basic and acidic residues" evidence="3">
    <location>
        <begin position="67"/>
        <end position="82"/>
    </location>
</feature>
<dbReference type="Ensembl" id="ENSVKKT00000022966.1">
    <property type="protein sequence ID" value="ENSVKKP00000022408.1"/>
    <property type="gene ID" value="ENSVKKG00000014928.1"/>
</dbReference>
<feature type="compositionally biased region" description="Basic and acidic residues" evidence="3">
    <location>
        <begin position="306"/>
        <end position="323"/>
    </location>
</feature>
<dbReference type="Pfam" id="PF12928">
    <property type="entry name" value="tRNA_int_end_N2"/>
    <property type="match status" value="1"/>
</dbReference>
<comment type="similarity">
    <text evidence="1">Belongs to the SEN54 family.</text>
</comment>
<keyword evidence="6" id="KW-1185">Reference proteome</keyword>
<keyword evidence="2" id="KW-0819">tRNA processing</keyword>
<evidence type="ECO:0000256" key="1">
    <source>
        <dbReference type="ARBA" id="ARBA00005736"/>
    </source>
</evidence>
<dbReference type="InterPro" id="IPR024336">
    <property type="entry name" value="tRNA_splic_suSen54_N"/>
</dbReference>
<proteinExistence type="inferred from homology"/>
<gene>
    <name evidence="5" type="primary">TSEN54</name>
</gene>
<dbReference type="GO" id="GO:0000379">
    <property type="term" value="P:tRNA-type intron splice site recognition and cleavage"/>
    <property type="evidence" value="ECO:0007669"/>
    <property type="project" value="TreeGrafter"/>
</dbReference>
<dbReference type="GO" id="GO:0000214">
    <property type="term" value="C:tRNA-intron endonuclease complex"/>
    <property type="evidence" value="ECO:0007669"/>
    <property type="project" value="TreeGrafter"/>
</dbReference>
<reference evidence="5" key="1">
    <citation type="submission" date="2025-08" db="UniProtKB">
        <authorList>
            <consortium name="Ensembl"/>
        </authorList>
    </citation>
    <scope>IDENTIFICATION</scope>
</reference>
<dbReference type="AlphaFoldDB" id="A0A8D2Q649"/>
<feature type="compositionally biased region" description="Basic and acidic residues" evidence="3">
    <location>
        <begin position="282"/>
        <end position="296"/>
    </location>
</feature>
<evidence type="ECO:0000259" key="4">
    <source>
        <dbReference type="Pfam" id="PF12928"/>
    </source>
</evidence>
<feature type="region of interest" description="Disordered" evidence="3">
    <location>
        <begin position="1"/>
        <end position="54"/>
    </location>
</feature>
<evidence type="ECO:0000256" key="2">
    <source>
        <dbReference type="ARBA" id="ARBA00022694"/>
    </source>
</evidence>
<accession>A0A8D2Q649</accession>
<feature type="region of interest" description="Disordered" evidence="3">
    <location>
        <begin position="67"/>
        <end position="89"/>
    </location>
</feature>
<organism evidence="5 6">
    <name type="scientific">Varanus komodoensis</name>
    <name type="common">Komodo dragon</name>
    <dbReference type="NCBI Taxonomy" id="61221"/>
    <lineage>
        <taxon>Eukaryota</taxon>
        <taxon>Metazoa</taxon>
        <taxon>Chordata</taxon>
        <taxon>Craniata</taxon>
        <taxon>Vertebrata</taxon>
        <taxon>Euteleostomi</taxon>
        <taxon>Lepidosauria</taxon>
        <taxon>Squamata</taxon>
        <taxon>Bifurcata</taxon>
        <taxon>Unidentata</taxon>
        <taxon>Episquamata</taxon>
        <taxon>Toxicofera</taxon>
        <taxon>Anguimorpha</taxon>
        <taxon>Paleoanguimorpha</taxon>
        <taxon>Varanoidea</taxon>
        <taxon>Varanidae</taxon>
        <taxon>Varanus</taxon>
    </lineage>
</organism>
<protein>
    <submittedName>
        <fullName evidence="5">tRNA splicing endonuclease subunit 54</fullName>
    </submittedName>
</protein>